<dbReference type="InterPro" id="IPR006115">
    <property type="entry name" value="6PGDH_NADP-bd"/>
</dbReference>
<feature type="domain" description="6-phosphogluconate dehydrogenase NADP-binding" evidence="4">
    <location>
        <begin position="3"/>
        <end position="162"/>
    </location>
</feature>
<evidence type="ECO:0000256" key="3">
    <source>
        <dbReference type="ARBA" id="ARBA00023027"/>
    </source>
</evidence>
<dbReference type="InterPro" id="IPR036291">
    <property type="entry name" value="NAD(P)-bd_dom_sf"/>
</dbReference>
<accession>A0ABW2UZB2</accession>
<dbReference type="Pfam" id="PF03446">
    <property type="entry name" value="NAD_binding_2"/>
    <property type="match status" value="1"/>
</dbReference>
<keyword evidence="2 6" id="KW-0560">Oxidoreductase</keyword>
<reference evidence="7" key="1">
    <citation type="journal article" date="2019" name="Int. J. Syst. Evol. Microbiol.">
        <title>The Global Catalogue of Microorganisms (GCM) 10K type strain sequencing project: providing services to taxonomists for standard genome sequencing and annotation.</title>
        <authorList>
            <consortium name="The Broad Institute Genomics Platform"/>
            <consortium name="The Broad Institute Genome Sequencing Center for Infectious Disease"/>
            <person name="Wu L."/>
            <person name="Ma J."/>
        </authorList>
    </citation>
    <scope>NUCLEOTIDE SEQUENCE [LARGE SCALE GENOMIC DNA]</scope>
    <source>
        <strain evidence="7">JCM 18657</strain>
    </source>
</reference>
<dbReference type="EC" id="1.1.-.-" evidence="6"/>
<evidence type="ECO:0000313" key="7">
    <source>
        <dbReference type="Proteomes" id="UP001596528"/>
    </source>
</evidence>
<comment type="caution">
    <text evidence="6">The sequence shown here is derived from an EMBL/GenBank/DDBJ whole genome shotgun (WGS) entry which is preliminary data.</text>
</comment>
<gene>
    <name evidence="6" type="ORF">ACFQWB_04660</name>
</gene>
<dbReference type="InterPro" id="IPR002204">
    <property type="entry name" value="3-OH-isobutyrate_DH-rel_CS"/>
</dbReference>
<dbReference type="Proteomes" id="UP001596528">
    <property type="component" value="Unassembled WGS sequence"/>
</dbReference>
<dbReference type="InterPro" id="IPR015815">
    <property type="entry name" value="HIBADH-related"/>
</dbReference>
<evidence type="ECO:0000259" key="5">
    <source>
        <dbReference type="Pfam" id="PF14833"/>
    </source>
</evidence>
<dbReference type="InterPro" id="IPR008927">
    <property type="entry name" value="6-PGluconate_DH-like_C_sf"/>
</dbReference>
<evidence type="ECO:0000259" key="4">
    <source>
        <dbReference type="Pfam" id="PF03446"/>
    </source>
</evidence>
<evidence type="ECO:0000256" key="1">
    <source>
        <dbReference type="ARBA" id="ARBA00009080"/>
    </source>
</evidence>
<keyword evidence="3" id="KW-0520">NAD</keyword>
<proteinExistence type="inferred from homology"/>
<keyword evidence="7" id="KW-1185">Reference proteome</keyword>
<organism evidence="6 7">
    <name type="scientific">Paenibacillus thermoaerophilus</name>
    <dbReference type="NCBI Taxonomy" id="1215385"/>
    <lineage>
        <taxon>Bacteria</taxon>
        <taxon>Bacillati</taxon>
        <taxon>Bacillota</taxon>
        <taxon>Bacilli</taxon>
        <taxon>Bacillales</taxon>
        <taxon>Paenibacillaceae</taxon>
        <taxon>Paenibacillus</taxon>
    </lineage>
</organism>
<sequence>MKTIGFIGLGTMGLPMAANLLKKGFGVFVWNRTASKADELVPLGARKAESPAHAAREADVVVTMLSDDATVLDVYEGEDGVLAGLRAGTAVFDSSTVSPDTSRRLHAACRERGASFIDAPVTGSKPAAESGTLLFMAGGDRSVLEANEDVLLAMGRRIVYMGESGAGSYAKLAHNTIVGINAIGLIEGMSIAAKAGIDARSFLEVVQSGGAASKQADLKGLKIIERDFSNQFSGKLMLKDLRLAVQLIGELGVTAPMLDLARAQFERGVQAGWGDEDLCALVRWYEDQMDMVIGEDRR</sequence>
<protein>
    <submittedName>
        <fullName evidence="6">NAD(P)-dependent oxidoreductase</fullName>
        <ecNumber evidence="6">1.1.-.-</ecNumber>
    </submittedName>
</protein>
<dbReference type="InterPro" id="IPR029154">
    <property type="entry name" value="HIBADH-like_NADP-bd"/>
</dbReference>
<dbReference type="RefSeq" id="WP_138788860.1">
    <property type="nucleotide sequence ID" value="NZ_JBHTGQ010000010.1"/>
</dbReference>
<dbReference type="EMBL" id="JBHTGQ010000010">
    <property type="protein sequence ID" value="MFC7749234.1"/>
    <property type="molecule type" value="Genomic_DNA"/>
</dbReference>
<evidence type="ECO:0000256" key="2">
    <source>
        <dbReference type="ARBA" id="ARBA00023002"/>
    </source>
</evidence>
<dbReference type="InterPro" id="IPR013328">
    <property type="entry name" value="6PGD_dom2"/>
</dbReference>
<dbReference type="PROSITE" id="PS00895">
    <property type="entry name" value="3_HYDROXYISOBUT_DH"/>
    <property type="match status" value="1"/>
</dbReference>
<dbReference type="PIRSF" id="PIRSF000103">
    <property type="entry name" value="HIBADH"/>
    <property type="match status" value="1"/>
</dbReference>
<evidence type="ECO:0000313" key="6">
    <source>
        <dbReference type="EMBL" id="MFC7749234.1"/>
    </source>
</evidence>
<feature type="domain" description="3-hydroxyisobutyrate dehydrogenase-like NAD-binding" evidence="5">
    <location>
        <begin position="165"/>
        <end position="285"/>
    </location>
</feature>
<name>A0ABW2UZB2_9BACL</name>
<dbReference type="Pfam" id="PF14833">
    <property type="entry name" value="NAD_binding_11"/>
    <property type="match status" value="1"/>
</dbReference>
<dbReference type="SUPFAM" id="SSF48179">
    <property type="entry name" value="6-phosphogluconate dehydrogenase C-terminal domain-like"/>
    <property type="match status" value="1"/>
</dbReference>
<dbReference type="GO" id="GO:0016491">
    <property type="term" value="F:oxidoreductase activity"/>
    <property type="evidence" value="ECO:0007669"/>
    <property type="project" value="UniProtKB-KW"/>
</dbReference>
<dbReference type="Gene3D" id="3.40.50.720">
    <property type="entry name" value="NAD(P)-binding Rossmann-like Domain"/>
    <property type="match status" value="1"/>
</dbReference>
<comment type="similarity">
    <text evidence="1">Belongs to the HIBADH-related family.</text>
</comment>
<dbReference type="PANTHER" id="PTHR43060:SF15">
    <property type="entry name" value="3-HYDROXYISOBUTYRATE DEHYDROGENASE-LIKE 1, MITOCHONDRIAL-RELATED"/>
    <property type="match status" value="1"/>
</dbReference>
<dbReference type="SUPFAM" id="SSF51735">
    <property type="entry name" value="NAD(P)-binding Rossmann-fold domains"/>
    <property type="match status" value="1"/>
</dbReference>
<dbReference type="Gene3D" id="1.10.1040.10">
    <property type="entry name" value="N-(1-d-carboxylethyl)-l-norvaline Dehydrogenase, domain 2"/>
    <property type="match status" value="1"/>
</dbReference>
<dbReference type="PANTHER" id="PTHR43060">
    <property type="entry name" value="3-HYDROXYISOBUTYRATE DEHYDROGENASE-LIKE 1, MITOCHONDRIAL-RELATED"/>
    <property type="match status" value="1"/>
</dbReference>